<accession>A0A6A6IWZ7</accession>
<evidence type="ECO:0000256" key="1">
    <source>
        <dbReference type="SAM" id="MobiDB-lite"/>
    </source>
</evidence>
<evidence type="ECO:0000313" key="2">
    <source>
        <dbReference type="EMBL" id="KAF2254557.1"/>
    </source>
</evidence>
<protein>
    <submittedName>
        <fullName evidence="2">Uncharacterized protein</fullName>
    </submittedName>
</protein>
<feature type="region of interest" description="Disordered" evidence="1">
    <location>
        <begin position="1"/>
        <end position="65"/>
    </location>
</feature>
<keyword evidence="3" id="KW-1185">Reference proteome</keyword>
<evidence type="ECO:0000313" key="3">
    <source>
        <dbReference type="Proteomes" id="UP000800094"/>
    </source>
</evidence>
<gene>
    <name evidence="2" type="ORF">BU26DRAFT_514442</name>
</gene>
<proteinExistence type="predicted"/>
<name>A0A6A6IWZ7_9PLEO</name>
<dbReference type="EMBL" id="ML987190">
    <property type="protein sequence ID" value="KAF2254557.1"/>
    <property type="molecule type" value="Genomic_DNA"/>
</dbReference>
<dbReference type="RefSeq" id="XP_033689561.1">
    <property type="nucleotide sequence ID" value="XM_033827840.1"/>
</dbReference>
<feature type="compositionally biased region" description="Pro residues" evidence="1">
    <location>
        <begin position="37"/>
        <end position="64"/>
    </location>
</feature>
<dbReference type="AlphaFoldDB" id="A0A6A6IWZ7"/>
<organism evidence="2 3">
    <name type="scientific">Trematosphaeria pertusa</name>
    <dbReference type="NCBI Taxonomy" id="390896"/>
    <lineage>
        <taxon>Eukaryota</taxon>
        <taxon>Fungi</taxon>
        <taxon>Dikarya</taxon>
        <taxon>Ascomycota</taxon>
        <taxon>Pezizomycotina</taxon>
        <taxon>Dothideomycetes</taxon>
        <taxon>Pleosporomycetidae</taxon>
        <taxon>Pleosporales</taxon>
        <taxon>Massarineae</taxon>
        <taxon>Trematosphaeriaceae</taxon>
        <taxon>Trematosphaeria</taxon>
    </lineage>
</organism>
<sequence length="118" mass="13089">MLSNALGTNPGVVEDESATTIPTITPPPARISSTAELPPPSSLISPPPKLLTSTPPPTLAPTPPSTILATTRNLLRAVFEYIGYPRVYRDTQDQLRFEFYYPDLDELEVMREYDTERV</sequence>
<reference evidence="2" key="1">
    <citation type="journal article" date="2020" name="Stud. Mycol.">
        <title>101 Dothideomycetes genomes: a test case for predicting lifestyles and emergence of pathogens.</title>
        <authorList>
            <person name="Haridas S."/>
            <person name="Albert R."/>
            <person name="Binder M."/>
            <person name="Bloem J."/>
            <person name="Labutti K."/>
            <person name="Salamov A."/>
            <person name="Andreopoulos B."/>
            <person name="Baker S."/>
            <person name="Barry K."/>
            <person name="Bills G."/>
            <person name="Bluhm B."/>
            <person name="Cannon C."/>
            <person name="Castanera R."/>
            <person name="Culley D."/>
            <person name="Daum C."/>
            <person name="Ezra D."/>
            <person name="Gonzalez J."/>
            <person name="Henrissat B."/>
            <person name="Kuo A."/>
            <person name="Liang C."/>
            <person name="Lipzen A."/>
            <person name="Lutzoni F."/>
            <person name="Magnuson J."/>
            <person name="Mondo S."/>
            <person name="Nolan M."/>
            <person name="Ohm R."/>
            <person name="Pangilinan J."/>
            <person name="Park H.-J."/>
            <person name="Ramirez L."/>
            <person name="Alfaro M."/>
            <person name="Sun H."/>
            <person name="Tritt A."/>
            <person name="Yoshinaga Y."/>
            <person name="Zwiers L.-H."/>
            <person name="Turgeon B."/>
            <person name="Goodwin S."/>
            <person name="Spatafora J."/>
            <person name="Crous P."/>
            <person name="Grigoriev I."/>
        </authorList>
    </citation>
    <scope>NUCLEOTIDE SEQUENCE</scope>
    <source>
        <strain evidence="2">CBS 122368</strain>
    </source>
</reference>
<dbReference type="Proteomes" id="UP000800094">
    <property type="component" value="Unassembled WGS sequence"/>
</dbReference>
<dbReference type="GeneID" id="54581170"/>